<feature type="domain" description="Heavy metal binding" evidence="6">
    <location>
        <begin position="61"/>
        <end position="86"/>
    </location>
</feature>
<keyword evidence="4" id="KW-1133">Transmembrane helix</keyword>
<keyword evidence="4" id="KW-0472">Membrane</keyword>
<dbReference type="GO" id="GO:0046914">
    <property type="term" value="F:transition metal ion binding"/>
    <property type="evidence" value="ECO:0007669"/>
    <property type="project" value="TreeGrafter"/>
</dbReference>
<dbReference type="NCBIfam" id="TIGR01730">
    <property type="entry name" value="RND_mfp"/>
    <property type="match status" value="1"/>
</dbReference>
<dbReference type="Pfam" id="PF19335">
    <property type="entry name" value="HMBD"/>
    <property type="match status" value="1"/>
</dbReference>
<dbReference type="FunFam" id="2.40.30.170:FF:000010">
    <property type="entry name" value="Efflux RND transporter periplasmic adaptor subunit"/>
    <property type="match status" value="1"/>
</dbReference>
<feature type="transmembrane region" description="Helical" evidence="4">
    <location>
        <begin position="12"/>
        <end position="30"/>
    </location>
</feature>
<dbReference type="InterPro" id="IPR051909">
    <property type="entry name" value="MFP_Cation_Efflux"/>
</dbReference>
<gene>
    <name evidence="10" type="ORF">MNBD_BACTEROID01-1146</name>
</gene>
<evidence type="ECO:0000259" key="6">
    <source>
        <dbReference type="Pfam" id="PF19335"/>
    </source>
</evidence>
<dbReference type="Pfam" id="PF25869">
    <property type="entry name" value="3HB_CusB"/>
    <property type="match status" value="1"/>
</dbReference>
<dbReference type="GO" id="GO:0015679">
    <property type="term" value="P:plasma membrane copper ion transport"/>
    <property type="evidence" value="ECO:0007669"/>
    <property type="project" value="TreeGrafter"/>
</dbReference>
<dbReference type="GO" id="GO:0030288">
    <property type="term" value="C:outer membrane-bounded periplasmic space"/>
    <property type="evidence" value="ECO:0007669"/>
    <property type="project" value="TreeGrafter"/>
</dbReference>
<evidence type="ECO:0000256" key="3">
    <source>
        <dbReference type="SAM" id="MobiDB-lite"/>
    </source>
</evidence>
<dbReference type="InterPro" id="IPR006143">
    <property type="entry name" value="RND_pump_MFP"/>
</dbReference>
<evidence type="ECO:0000259" key="7">
    <source>
        <dbReference type="Pfam" id="PF25869"/>
    </source>
</evidence>
<name>A0A3B0UKP5_9ZZZZ</name>
<evidence type="ECO:0000259" key="9">
    <source>
        <dbReference type="Pfam" id="PF25954"/>
    </source>
</evidence>
<dbReference type="SUPFAM" id="SSF111369">
    <property type="entry name" value="HlyD-like secretion proteins"/>
    <property type="match status" value="1"/>
</dbReference>
<feature type="domain" description="CusB-like three alpha-helical bundle" evidence="7">
    <location>
        <begin position="178"/>
        <end position="226"/>
    </location>
</feature>
<proteinExistence type="inferred from homology"/>
<feature type="region of interest" description="Disordered" evidence="3">
    <location>
        <begin position="425"/>
        <end position="448"/>
    </location>
</feature>
<evidence type="ECO:0000313" key="10">
    <source>
        <dbReference type="EMBL" id="VAW20794.1"/>
    </source>
</evidence>
<feature type="domain" description="CusB-like barrel-sandwich hybrid" evidence="8">
    <location>
        <begin position="143"/>
        <end position="259"/>
    </location>
</feature>
<evidence type="ECO:0000256" key="1">
    <source>
        <dbReference type="ARBA" id="ARBA00009477"/>
    </source>
</evidence>
<evidence type="ECO:0000256" key="2">
    <source>
        <dbReference type="ARBA" id="ARBA00022448"/>
    </source>
</evidence>
<reference evidence="10" key="1">
    <citation type="submission" date="2018-06" db="EMBL/GenBank/DDBJ databases">
        <authorList>
            <person name="Zhirakovskaya E."/>
        </authorList>
    </citation>
    <scope>NUCLEOTIDE SEQUENCE</scope>
</reference>
<dbReference type="InterPro" id="IPR021782">
    <property type="entry name" value="DUF3347"/>
</dbReference>
<dbReference type="EMBL" id="UOEP01000128">
    <property type="protein sequence ID" value="VAW20794.1"/>
    <property type="molecule type" value="Genomic_DNA"/>
</dbReference>
<dbReference type="GO" id="GO:0016020">
    <property type="term" value="C:membrane"/>
    <property type="evidence" value="ECO:0007669"/>
    <property type="project" value="InterPro"/>
</dbReference>
<dbReference type="InterPro" id="IPR058790">
    <property type="entry name" value="BSH_CusB"/>
</dbReference>
<feature type="domain" description="CusB-like beta-barrel" evidence="9">
    <location>
        <begin position="264"/>
        <end position="335"/>
    </location>
</feature>
<dbReference type="GO" id="GO:0060003">
    <property type="term" value="P:copper ion export"/>
    <property type="evidence" value="ECO:0007669"/>
    <property type="project" value="TreeGrafter"/>
</dbReference>
<comment type="similarity">
    <text evidence="1">Belongs to the membrane fusion protein (MFP) (TC 8.A.1) family.</text>
</comment>
<dbReference type="InterPro" id="IPR058792">
    <property type="entry name" value="Beta-barrel_RND_2"/>
</dbReference>
<dbReference type="InterPro" id="IPR045800">
    <property type="entry name" value="HMBD"/>
</dbReference>
<accession>A0A3B0UKP5</accession>
<dbReference type="PANTHER" id="PTHR30097">
    <property type="entry name" value="CATION EFFLUX SYSTEM PROTEIN CUSB"/>
    <property type="match status" value="1"/>
</dbReference>
<sequence>MKQIIKQITEKYKLVLVVTFIALLVGYLIGSSTSQQISESANQQTGESADQHANEPANQIWTCSMHPQIKQDHPGKCPICGMDLIPLATLSSNEDDVNPNEIVLSESAIKLADIETIIVTKGTPQKTVFLQGKIQADERNIAELTARFGGRIEKLFVNFTGQEVSKGEKLATIYSPGLVTAQRELLEAISFKESRPALYTAAKAKLKLWDLTDEQISAIEEKGEPQVYFDVLSPITGTVTVRHVALGDYIKEGMALFQVVDLTNVWGMFDAYESDLPWVRLGDKVEFTVQALPGKNFTAKVTYIDPFINSKTRIAKVRVEVPNRNRKLKPEMFLNGIVLSKKAAKSTEILIPKSSILWTGKRAVVYVKIPNRENPSFLYREVVLGPEAGAFYVIASGLMEGEEIATNGVFKIDAAAQLQGLPSMMNPEGGAGSTPHDMSKMDMGGGKKTMSEEEHKAMNKSMGRIDAAPAFKKQLTEVYNKYLVMKDAYVASNAKEVSAAAKKVQSAIEAIDMGLLKGNAHRVWMGQLGALEQPIGSISKSNDIVRQRIDFAKFNLALYKSLKTFGLSGETAFYQYCPMADGEKGAYWFSDSKEIRNPYFGEAMLGCGENRETLK</sequence>
<dbReference type="GO" id="GO:0022857">
    <property type="term" value="F:transmembrane transporter activity"/>
    <property type="evidence" value="ECO:0007669"/>
    <property type="project" value="InterPro"/>
</dbReference>
<organism evidence="10">
    <name type="scientific">hydrothermal vent metagenome</name>
    <dbReference type="NCBI Taxonomy" id="652676"/>
    <lineage>
        <taxon>unclassified sequences</taxon>
        <taxon>metagenomes</taxon>
        <taxon>ecological metagenomes</taxon>
    </lineage>
</organism>
<dbReference type="Pfam" id="PF25954">
    <property type="entry name" value="Beta-barrel_RND_2"/>
    <property type="match status" value="1"/>
</dbReference>
<dbReference type="PANTHER" id="PTHR30097:SF15">
    <property type="entry name" value="CATION EFFLUX SYSTEM PROTEIN CUSB"/>
    <property type="match status" value="1"/>
</dbReference>
<dbReference type="Pfam" id="PF11827">
    <property type="entry name" value="DUF3347"/>
    <property type="match status" value="1"/>
</dbReference>
<keyword evidence="4" id="KW-0812">Transmembrane</keyword>
<dbReference type="Pfam" id="PF25919">
    <property type="entry name" value="BSH_CusB"/>
    <property type="match status" value="1"/>
</dbReference>
<dbReference type="AlphaFoldDB" id="A0A3B0UKP5"/>
<dbReference type="Gene3D" id="2.40.420.20">
    <property type="match status" value="1"/>
</dbReference>
<dbReference type="Gene3D" id="2.40.30.170">
    <property type="match status" value="1"/>
</dbReference>
<evidence type="ECO:0000259" key="5">
    <source>
        <dbReference type="Pfam" id="PF11827"/>
    </source>
</evidence>
<feature type="domain" description="DUF3347" evidence="5">
    <location>
        <begin position="478"/>
        <end position="568"/>
    </location>
</feature>
<evidence type="ECO:0000259" key="8">
    <source>
        <dbReference type="Pfam" id="PF25919"/>
    </source>
</evidence>
<keyword evidence="2" id="KW-0813">Transport</keyword>
<dbReference type="InterPro" id="IPR058791">
    <property type="entry name" value="3HB_CusB"/>
</dbReference>
<protein>
    <submittedName>
        <fullName evidence="10">Probable Co/Zn/Cd efflux system membrane fusion protein</fullName>
    </submittedName>
</protein>
<evidence type="ECO:0000256" key="4">
    <source>
        <dbReference type="SAM" id="Phobius"/>
    </source>
</evidence>